<reference evidence="2" key="1">
    <citation type="submission" date="2011-12" db="EMBL/GenBank/DDBJ databases">
        <authorList>
            <consortium name="The Broad Institute Genome Sequencing Platform"/>
            <person name="Russ C."/>
            <person name="Tyler B."/>
            <person name="Panabieres F."/>
            <person name="Shan W."/>
            <person name="Tripathy S."/>
            <person name="Grunwald N."/>
            <person name="Machado M."/>
            <person name="Young S.K."/>
            <person name="Zeng Q."/>
            <person name="Gargeya S."/>
            <person name="Fitzgerald M."/>
            <person name="Haas B."/>
            <person name="Abouelleil A."/>
            <person name="Alvarado L."/>
            <person name="Arachchi H.M."/>
            <person name="Berlin A."/>
            <person name="Chapman S.B."/>
            <person name="Gearin G."/>
            <person name="Goldberg J."/>
            <person name="Griggs A."/>
            <person name="Gujja S."/>
            <person name="Hansen M."/>
            <person name="Heiman D."/>
            <person name="Howarth C."/>
            <person name="Larimer J."/>
            <person name="Lui A."/>
            <person name="MacDonald P.J.P."/>
            <person name="McCowen C."/>
            <person name="Montmayeur A."/>
            <person name="Murphy C."/>
            <person name="Neiman D."/>
            <person name="Pearson M."/>
            <person name="Priest M."/>
            <person name="Roberts A."/>
            <person name="Saif S."/>
            <person name="Shea T."/>
            <person name="Sisk P."/>
            <person name="Stolte C."/>
            <person name="Sykes S."/>
            <person name="Wortman J."/>
            <person name="Nusbaum C."/>
            <person name="Birren B."/>
        </authorList>
    </citation>
    <scope>NUCLEOTIDE SEQUENCE [LARGE SCALE GENOMIC DNA]</scope>
    <source>
        <strain evidence="2">INRA-310</strain>
    </source>
</reference>
<name>W2PHS1_PHYN3</name>
<proteinExistence type="predicted"/>
<dbReference type="RefSeq" id="XP_008914565.1">
    <property type="nucleotide sequence ID" value="XM_008916317.1"/>
</dbReference>
<evidence type="ECO:0000313" key="2">
    <source>
        <dbReference type="Proteomes" id="UP000018817"/>
    </source>
</evidence>
<dbReference type="AlphaFoldDB" id="W2PHS1"/>
<reference evidence="1 2" key="2">
    <citation type="submission" date="2013-11" db="EMBL/GenBank/DDBJ databases">
        <title>The Genome Sequence of Phytophthora parasitica INRA-310.</title>
        <authorList>
            <consortium name="The Broad Institute Genomics Platform"/>
            <person name="Russ C."/>
            <person name="Tyler B."/>
            <person name="Panabieres F."/>
            <person name="Shan W."/>
            <person name="Tripathy S."/>
            <person name="Grunwald N."/>
            <person name="Machado M."/>
            <person name="Johnson C.S."/>
            <person name="Arredondo F."/>
            <person name="Hong C."/>
            <person name="Coffey M."/>
            <person name="Young S.K."/>
            <person name="Zeng Q."/>
            <person name="Gargeya S."/>
            <person name="Fitzgerald M."/>
            <person name="Abouelleil A."/>
            <person name="Alvarado L."/>
            <person name="Chapman S.B."/>
            <person name="Gainer-Dewar J."/>
            <person name="Goldberg J."/>
            <person name="Griggs A."/>
            <person name="Gujja S."/>
            <person name="Hansen M."/>
            <person name="Howarth C."/>
            <person name="Imamovic A."/>
            <person name="Ireland A."/>
            <person name="Larimer J."/>
            <person name="McCowan C."/>
            <person name="Murphy C."/>
            <person name="Pearson M."/>
            <person name="Poon T.W."/>
            <person name="Priest M."/>
            <person name="Roberts A."/>
            <person name="Saif S."/>
            <person name="Shea T."/>
            <person name="Sykes S."/>
            <person name="Wortman J."/>
            <person name="Nusbaum C."/>
            <person name="Birren B."/>
        </authorList>
    </citation>
    <scope>NUCLEOTIDE SEQUENCE [LARGE SCALE GENOMIC DNA]</scope>
    <source>
        <strain evidence="1 2">INRA-310</strain>
    </source>
</reference>
<organism evidence="1 2">
    <name type="scientific">Phytophthora nicotianae (strain INRA-310)</name>
    <name type="common">Phytophthora parasitica</name>
    <dbReference type="NCBI Taxonomy" id="761204"/>
    <lineage>
        <taxon>Eukaryota</taxon>
        <taxon>Sar</taxon>
        <taxon>Stramenopiles</taxon>
        <taxon>Oomycota</taxon>
        <taxon>Peronosporomycetes</taxon>
        <taxon>Peronosporales</taxon>
        <taxon>Peronosporaceae</taxon>
        <taxon>Phytophthora</taxon>
    </lineage>
</organism>
<dbReference type="Proteomes" id="UP000018817">
    <property type="component" value="Unassembled WGS sequence"/>
</dbReference>
<dbReference type="EMBL" id="KI669641">
    <property type="protein sequence ID" value="ETN00201.1"/>
    <property type="molecule type" value="Genomic_DNA"/>
</dbReference>
<gene>
    <name evidence="1" type="ORF">PPTG_18204</name>
</gene>
<protein>
    <submittedName>
        <fullName evidence="1">Uncharacterized protein</fullName>
    </submittedName>
</protein>
<sequence>MLLLDSGSRTKACFVKSPFIRVATATPRGFRSLTMIGMAA</sequence>
<dbReference type="VEuPathDB" id="FungiDB:PPTG_18204"/>
<evidence type="ECO:0000313" key="1">
    <source>
        <dbReference type="EMBL" id="ETN00201.1"/>
    </source>
</evidence>
<dbReference type="GeneID" id="20187108"/>
<accession>W2PHS1</accession>